<gene>
    <name evidence="7" type="ORF">CAI16_18800</name>
</gene>
<dbReference type="PROSITE" id="PS00092">
    <property type="entry name" value="N6_MTASE"/>
    <property type="match status" value="1"/>
</dbReference>
<dbReference type="GO" id="GO:0032259">
    <property type="term" value="P:methylation"/>
    <property type="evidence" value="ECO:0007669"/>
    <property type="project" value="UniProtKB-KW"/>
</dbReference>
<dbReference type="RefSeq" id="WP_116279612.1">
    <property type="nucleotide sequence ID" value="NZ_NFZX01000075.1"/>
</dbReference>
<dbReference type="GO" id="GO:0009007">
    <property type="term" value="F:site-specific DNA-methyltransferase (adenine-specific) activity"/>
    <property type="evidence" value="ECO:0007669"/>
    <property type="project" value="UniProtKB-EC"/>
</dbReference>
<dbReference type="CDD" id="cd02440">
    <property type="entry name" value="AdoMet_MTases"/>
    <property type="match status" value="1"/>
</dbReference>
<keyword evidence="3" id="KW-0949">S-adenosyl-L-methionine</keyword>
<dbReference type="InterPro" id="IPR029063">
    <property type="entry name" value="SAM-dependent_MTases_sf"/>
</dbReference>
<reference evidence="7 8" key="1">
    <citation type="submission" date="2017-05" db="EMBL/GenBank/DDBJ databases">
        <title>Virgibacillus sp. AK90 isolated from a saltern of Kakinada, India.</title>
        <authorList>
            <person name="Gupta V."/>
            <person name="Sidhu C."/>
            <person name="Korpole S."/>
            <person name="Pinnaka A.K."/>
        </authorList>
    </citation>
    <scope>NUCLEOTIDE SEQUENCE [LARGE SCALE GENOMIC DNA]</scope>
    <source>
        <strain evidence="7 8">AK90</strain>
    </source>
</reference>
<dbReference type="Gene3D" id="3.40.50.150">
    <property type="entry name" value="Vaccinia Virus protein VP39"/>
    <property type="match status" value="1"/>
</dbReference>
<dbReference type="AlphaFoldDB" id="A0A3E0WHF0"/>
<dbReference type="EMBL" id="NFZX01000075">
    <property type="protein sequence ID" value="RFA32198.1"/>
    <property type="molecule type" value="Genomic_DNA"/>
</dbReference>
<dbReference type="SUPFAM" id="SSF53335">
    <property type="entry name" value="S-adenosyl-L-methionine-dependent methyltransferases"/>
    <property type="match status" value="1"/>
</dbReference>
<feature type="domain" description="Type II methyltransferase M.Eco57I C-terminal" evidence="6">
    <location>
        <begin position="524"/>
        <end position="648"/>
    </location>
</feature>
<evidence type="ECO:0000313" key="7">
    <source>
        <dbReference type="EMBL" id="RFA32198.1"/>
    </source>
</evidence>
<evidence type="ECO:0000259" key="5">
    <source>
        <dbReference type="Pfam" id="PF02384"/>
    </source>
</evidence>
<dbReference type="GO" id="GO:0003677">
    <property type="term" value="F:DNA binding"/>
    <property type="evidence" value="ECO:0007669"/>
    <property type="project" value="InterPro"/>
</dbReference>
<dbReference type="Pfam" id="PF02384">
    <property type="entry name" value="N6_Mtase"/>
    <property type="match status" value="1"/>
</dbReference>
<evidence type="ECO:0000313" key="8">
    <source>
        <dbReference type="Proteomes" id="UP000256488"/>
    </source>
</evidence>
<evidence type="ECO:0000256" key="1">
    <source>
        <dbReference type="ARBA" id="ARBA00022603"/>
    </source>
</evidence>
<dbReference type="GO" id="GO:0009307">
    <property type="term" value="P:DNA restriction-modification system"/>
    <property type="evidence" value="ECO:0007669"/>
    <property type="project" value="UniProtKB-KW"/>
</dbReference>
<dbReference type="PANTHER" id="PTHR33841">
    <property type="entry name" value="DNA METHYLTRANSFERASE YEEA-RELATED"/>
    <property type="match status" value="1"/>
</dbReference>
<dbReference type="InterPro" id="IPR003356">
    <property type="entry name" value="DNA_methylase_A-5"/>
</dbReference>
<dbReference type="PANTHER" id="PTHR33841:SF5">
    <property type="entry name" value="DNA METHYLASE (MODIFICATION METHYLASE) (METHYLTRANSFERASE)-RELATED"/>
    <property type="match status" value="1"/>
</dbReference>
<evidence type="ECO:0000256" key="3">
    <source>
        <dbReference type="ARBA" id="ARBA00022691"/>
    </source>
</evidence>
<name>A0A3E0WHF0_9BACI</name>
<sequence length="680" mass="77200">MLDIKSKDEVIFETNRKKRLGQYFSGEKLSKLLSAFAVYPEYNSIIDPMCGKADMLVAASLFNTKAELYGIDIDEGAIKAAIKNLETNNKFIDIHYLYKANALSSQILSKIPFLQFDLVITNPPYVRYQSLSNNAEGEELPSAEEVRGSLLEIIKGMNHLEIEDKRIFTEIVKGYSGLSDLAVPSWIVCALLTKLDGRLAMVVPEAWLNRDYSYPIQYLLFKYFDLEYVIEDVDRCWFNEAQIKTNLVVAKRRTRASDLFKHNKGKQYVHISIREEHGDETSLIGNLVGDSQNKELTFKSELQHNLENYASKGICHLVEMSDTLENLAVNCQNYSWYKNVEGSYKPKKVKTHTMNLIPPLLKKVVGKSSAEFVTLEDIGVKIGQGLRTGANKFFYVDYVKDDGDFSVVKVDKIFKKGTVKVPAELLAPVVRKQAELPSGFTVNSTDITGRILILDKVIHPKYLEEIKELHGNRALMNKDLSDFIDEVEETNVGSEVDSKYIPNLSAVKTNKKKMKGNDPNSINYWYMLPKMAPRHKPDIFVPRIINNIPKFMLNNDSLIIDANFSTIWLLNEVELDKYGLLALLNSSWFLLVCELMGSVMGGGALKLEATHLKRAPIPRLSKIQYEKLSILGKKLINGDEGVKTYIDQIIMDLISPDSSTLLMKEIEELTLQKRYARNKK</sequence>
<proteinExistence type="predicted"/>
<evidence type="ECO:0000256" key="4">
    <source>
        <dbReference type="ARBA" id="ARBA00022747"/>
    </source>
</evidence>
<keyword evidence="4" id="KW-0680">Restriction system</keyword>
<dbReference type="Proteomes" id="UP000256488">
    <property type="component" value="Unassembled WGS sequence"/>
</dbReference>
<accession>A0A3E0WHF0</accession>
<comment type="caution">
    <text evidence="7">The sequence shown here is derived from an EMBL/GenBank/DDBJ whole genome shotgun (WGS) entry which is preliminary data.</text>
</comment>
<keyword evidence="1" id="KW-0489">Methyltransferase</keyword>
<dbReference type="InterPro" id="IPR002052">
    <property type="entry name" value="DNA_methylase_N6_adenine_CS"/>
</dbReference>
<keyword evidence="2" id="KW-0808">Transferase</keyword>
<dbReference type="InterPro" id="IPR050953">
    <property type="entry name" value="N4_N6_ade-DNA_methylase"/>
</dbReference>
<dbReference type="PRINTS" id="PR00507">
    <property type="entry name" value="N12N6MTFRASE"/>
</dbReference>
<dbReference type="InterPro" id="IPR054520">
    <property type="entry name" value="M_Eco57I_C"/>
</dbReference>
<protein>
    <submittedName>
        <fullName evidence="7">Uncharacterized protein</fullName>
    </submittedName>
</protein>
<evidence type="ECO:0000256" key="2">
    <source>
        <dbReference type="ARBA" id="ARBA00022679"/>
    </source>
</evidence>
<dbReference type="Pfam" id="PF22837">
    <property type="entry name" value="M_Eco57I_C"/>
    <property type="match status" value="1"/>
</dbReference>
<organism evidence="7 8">
    <name type="scientific">Virgibacillus dokdonensis</name>
    <dbReference type="NCBI Taxonomy" id="302167"/>
    <lineage>
        <taxon>Bacteria</taxon>
        <taxon>Bacillati</taxon>
        <taxon>Bacillota</taxon>
        <taxon>Bacilli</taxon>
        <taxon>Bacillales</taxon>
        <taxon>Bacillaceae</taxon>
        <taxon>Virgibacillus</taxon>
    </lineage>
</organism>
<evidence type="ECO:0000259" key="6">
    <source>
        <dbReference type="Pfam" id="PF22837"/>
    </source>
</evidence>
<dbReference type="GO" id="GO:0008170">
    <property type="term" value="F:N-methyltransferase activity"/>
    <property type="evidence" value="ECO:0007669"/>
    <property type="project" value="InterPro"/>
</dbReference>
<feature type="domain" description="DNA methylase adenine-specific" evidence="5">
    <location>
        <begin position="12"/>
        <end position="128"/>
    </location>
</feature>